<keyword evidence="3" id="KW-0812">Transmembrane</keyword>
<evidence type="ECO:0000256" key="2">
    <source>
        <dbReference type="ARBA" id="ARBA00004240"/>
    </source>
</evidence>
<accession>A0ABR0M263</accession>
<feature type="domain" description="SEC63" evidence="8">
    <location>
        <begin position="22"/>
        <end position="136"/>
    </location>
</feature>
<dbReference type="PANTHER" id="PTHR24075">
    <property type="entry name" value="SEC63 DOMAIN-CONTAINING"/>
    <property type="match status" value="1"/>
</dbReference>
<dbReference type="SUPFAM" id="SSF81296">
    <property type="entry name" value="E set domains"/>
    <property type="match status" value="1"/>
</dbReference>
<keyword evidence="9" id="KW-0378">Hydrolase</keyword>
<evidence type="ECO:0000313" key="10">
    <source>
        <dbReference type="Proteomes" id="UP001357485"/>
    </source>
</evidence>
<dbReference type="PANTHER" id="PTHR24075:SF5">
    <property type="entry name" value="U5 SMALL NUCLEAR RIBONUCLEOPROTEIN 200 KDA HELICASE"/>
    <property type="match status" value="1"/>
</dbReference>
<evidence type="ECO:0000256" key="1">
    <source>
        <dbReference type="ARBA" id="ARBA00004141"/>
    </source>
</evidence>
<keyword evidence="9" id="KW-0067">ATP-binding</keyword>
<comment type="caution">
    <text evidence="9">The sequence shown here is derived from an EMBL/GenBank/DDBJ whole genome shotgun (WGS) entry which is preliminary data.</text>
</comment>
<proteinExistence type="predicted"/>
<feature type="non-terminal residue" evidence="9">
    <location>
        <position position="1"/>
    </location>
</feature>
<dbReference type="GO" id="GO:0016787">
    <property type="term" value="F:hydrolase activity"/>
    <property type="evidence" value="ECO:0007669"/>
    <property type="project" value="UniProtKB-KW"/>
</dbReference>
<evidence type="ECO:0000256" key="6">
    <source>
        <dbReference type="ARBA" id="ARBA00023136"/>
    </source>
</evidence>
<dbReference type="Gene3D" id="2.60.40.150">
    <property type="entry name" value="C2 domain"/>
    <property type="match status" value="1"/>
</dbReference>
<evidence type="ECO:0000256" key="7">
    <source>
        <dbReference type="ARBA" id="ARBA00023186"/>
    </source>
</evidence>
<organism evidence="9 10">
    <name type="scientific">Cryomyces antarcticus</name>
    <dbReference type="NCBI Taxonomy" id="329879"/>
    <lineage>
        <taxon>Eukaryota</taxon>
        <taxon>Fungi</taxon>
        <taxon>Dikarya</taxon>
        <taxon>Ascomycota</taxon>
        <taxon>Pezizomycotina</taxon>
        <taxon>Dothideomycetes</taxon>
        <taxon>Dothideomycetes incertae sedis</taxon>
        <taxon>Cryomyces</taxon>
    </lineage>
</organism>
<evidence type="ECO:0000256" key="5">
    <source>
        <dbReference type="ARBA" id="ARBA00022989"/>
    </source>
</evidence>
<reference evidence="9 10" key="1">
    <citation type="submission" date="2023-08" db="EMBL/GenBank/DDBJ databases">
        <title>Black Yeasts Isolated from many extreme environments.</title>
        <authorList>
            <person name="Coleine C."/>
            <person name="Stajich J.E."/>
            <person name="Selbmann L."/>
        </authorList>
    </citation>
    <scope>NUCLEOTIDE SEQUENCE [LARGE SCALE GENOMIC DNA]</scope>
    <source>
        <strain evidence="9 10">CCFEE 536</strain>
    </source>
</reference>
<evidence type="ECO:0000313" key="9">
    <source>
        <dbReference type="EMBL" id="KAK5277038.1"/>
    </source>
</evidence>
<evidence type="ECO:0000259" key="8">
    <source>
        <dbReference type="Pfam" id="PF02889"/>
    </source>
</evidence>
<keyword evidence="7" id="KW-0143">Chaperone</keyword>
<dbReference type="InterPro" id="IPR004179">
    <property type="entry name" value="Sec63-dom"/>
</dbReference>
<evidence type="ECO:0000256" key="3">
    <source>
        <dbReference type="ARBA" id="ARBA00022692"/>
    </source>
</evidence>
<protein>
    <submittedName>
        <fullName evidence="9">Pre-mRNA-splicing helicase BRR2</fullName>
        <ecNumber evidence="9">3.6.4.13</ecNumber>
    </submittedName>
</protein>
<keyword evidence="6" id="KW-0472">Membrane</keyword>
<keyword evidence="4" id="KW-0256">Endoplasmic reticulum</keyword>
<dbReference type="EC" id="3.6.4.13" evidence="9"/>
<comment type="subcellular location">
    <subcellularLocation>
        <location evidence="2">Endoplasmic reticulum</location>
    </subcellularLocation>
    <subcellularLocation>
        <location evidence="1">Membrane</location>
        <topology evidence="1">Multi-pass membrane protein</topology>
    </subcellularLocation>
</comment>
<keyword evidence="10" id="KW-1185">Reference proteome</keyword>
<sequence>KLVKRLGLDNNQLADAARFVNENYPNITLEFDVEDKESITAGAPSYLSITLDRELEEDEEPHTQVHAPFFPVEKTENWWLVVVEDSTRSLLAIKRVTVGRQLKTRLEYVVPTPGKHELKLCLMCDSYLGVDQVPEFEVTAAEGMDVDDDEEEEGDDE</sequence>
<dbReference type="EMBL" id="JAVRRA010002912">
    <property type="protein sequence ID" value="KAK5277038.1"/>
    <property type="molecule type" value="Genomic_DNA"/>
</dbReference>
<keyword evidence="5" id="KW-1133">Transmembrane helix</keyword>
<dbReference type="Pfam" id="PF02889">
    <property type="entry name" value="Sec63"/>
    <property type="match status" value="1"/>
</dbReference>
<keyword evidence="9" id="KW-0547">Nucleotide-binding</keyword>
<gene>
    <name evidence="9" type="primary">brr2_3</name>
    <name evidence="9" type="ORF">LTR16_010332</name>
</gene>
<dbReference type="GO" id="GO:0003724">
    <property type="term" value="F:RNA helicase activity"/>
    <property type="evidence" value="ECO:0007669"/>
    <property type="project" value="UniProtKB-EC"/>
</dbReference>
<dbReference type="Proteomes" id="UP001357485">
    <property type="component" value="Unassembled WGS sequence"/>
</dbReference>
<name>A0ABR0M263_9PEZI</name>
<keyword evidence="9" id="KW-0347">Helicase</keyword>
<dbReference type="InterPro" id="IPR035892">
    <property type="entry name" value="C2_domain_sf"/>
</dbReference>
<dbReference type="InterPro" id="IPR014756">
    <property type="entry name" value="Ig_E-set"/>
</dbReference>
<evidence type="ECO:0000256" key="4">
    <source>
        <dbReference type="ARBA" id="ARBA00022824"/>
    </source>
</evidence>